<dbReference type="Proteomes" id="UP000625316">
    <property type="component" value="Unassembled WGS sequence"/>
</dbReference>
<name>A0A928VKV1_9CYAN</name>
<proteinExistence type="predicted"/>
<evidence type="ECO:0000313" key="2">
    <source>
        <dbReference type="EMBL" id="MBE9029502.1"/>
    </source>
</evidence>
<feature type="transmembrane region" description="Helical" evidence="1">
    <location>
        <begin position="12"/>
        <end position="34"/>
    </location>
</feature>
<organism evidence="2 3">
    <name type="scientific">Romeriopsis navalis LEGE 11480</name>
    <dbReference type="NCBI Taxonomy" id="2777977"/>
    <lineage>
        <taxon>Bacteria</taxon>
        <taxon>Bacillati</taxon>
        <taxon>Cyanobacteriota</taxon>
        <taxon>Cyanophyceae</taxon>
        <taxon>Leptolyngbyales</taxon>
        <taxon>Leptolyngbyaceae</taxon>
        <taxon>Romeriopsis</taxon>
        <taxon>Romeriopsis navalis</taxon>
    </lineage>
</organism>
<sequence>MSSKRQLKESASTADGVASASGGAALILFAQNLPPEFSKWIIPVVPALSILFVPLLALAKQSIYNKYVESQVKAELRKVDKLVADVDKEISNLDESEPGHSTTLKKFQAVRKKLREKKVTLIQERADQISIKPEEHYIRDMVASTEQP</sequence>
<feature type="transmembrane region" description="Helical" evidence="1">
    <location>
        <begin position="40"/>
        <end position="59"/>
    </location>
</feature>
<dbReference type="EMBL" id="JADEXQ010000017">
    <property type="protein sequence ID" value="MBE9029502.1"/>
    <property type="molecule type" value="Genomic_DNA"/>
</dbReference>
<evidence type="ECO:0000256" key="1">
    <source>
        <dbReference type="SAM" id="Phobius"/>
    </source>
</evidence>
<evidence type="ECO:0000313" key="3">
    <source>
        <dbReference type="Proteomes" id="UP000625316"/>
    </source>
</evidence>
<keyword evidence="1" id="KW-0812">Transmembrane</keyword>
<keyword evidence="1" id="KW-1133">Transmembrane helix</keyword>
<comment type="caution">
    <text evidence="2">The sequence shown here is derived from an EMBL/GenBank/DDBJ whole genome shotgun (WGS) entry which is preliminary data.</text>
</comment>
<gene>
    <name evidence="2" type="ORF">IQ266_06960</name>
</gene>
<keyword evidence="3" id="KW-1185">Reference proteome</keyword>
<keyword evidence="1" id="KW-0472">Membrane</keyword>
<dbReference type="AlphaFoldDB" id="A0A928VKV1"/>
<protein>
    <submittedName>
        <fullName evidence="2">Uncharacterized protein</fullName>
    </submittedName>
</protein>
<accession>A0A928VKV1</accession>
<reference evidence="2" key="1">
    <citation type="submission" date="2020-10" db="EMBL/GenBank/DDBJ databases">
        <authorList>
            <person name="Castelo-Branco R."/>
            <person name="Eusebio N."/>
            <person name="Adriana R."/>
            <person name="Vieira A."/>
            <person name="Brugerolle De Fraissinette N."/>
            <person name="Rezende De Castro R."/>
            <person name="Schneider M.P."/>
            <person name="Vasconcelos V."/>
            <person name="Leao P.N."/>
        </authorList>
    </citation>
    <scope>NUCLEOTIDE SEQUENCE</scope>
    <source>
        <strain evidence="2">LEGE 11480</strain>
    </source>
</reference>
<dbReference type="RefSeq" id="WP_264324321.1">
    <property type="nucleotide sequence ID" value="NZ_JADEXQ010000017.1"/>
</dbReference>